<dbReference type="EMBL" id="CP075865">
    <property type="protein sequence ID" value="QYS95380.1"/>
    <property type="molecule type" value="Genomic_DNA"/>
</dbReference>
<evidence type="ECO:0000313" key="2">
    <source>
        <dbReference type="Proteomes" id="UP000826661"/>
    </source>
</evidence>
<organism evidence="1 2">
    <name type="scientific">Trichoderma simmonsii</name>
    <dbReference type="NCBI Taxonomy" id="1491479"/>
    <lineage>
        <taxon>Eukaryota</taxon>
        <taxon>Fungi</taxon>
        <taxon>Dikarya</taxon>
        <taxon>Ascomycota</taxon>
        <taxon>Pezizomycotina</taxon>
        <taxon>Sordariomycetes</taxon>
        <taxon>Hypocreomycetidae</taxon>
        <taxon>Hypocreales</taxon>
        <taxon>Hypocreaceae</taxon>
        <taxon>Trichoderma</taxon>
    </lineage>
</organism>
<reference evidence="1 2" key="1">
    <citation type="journal article" date="2021" name="BMC Genomics">
        <title>Telomere-to-telomere genome assembly of asparaginase-producing Trichoderma simmonsii.</title>
        <authorList>
            <person name="Chung D."/>
            <person name="Kwon Y.M."/>
            <person name="Yang Y."/>
        </authorList>
    </citation>
    <scope>NUCLEOTIDE SEQUENCE [LARGE SCALE GENOMIC DNA]</scope>
    <source>
        <strain evidence="1 2">GH-Sj1</strain>
    </source>
</reference>
<protein>
    <submittedName>
        <fullName evidence="1">Uncharacterized protein</fullName>
    </submittedName>
</protein>
<name>A0A8G0L917_9HYPO</name>
<keyword evidence="2" id="KW-1185">Reference proteome</keyword>
<evidence type="ECO:0000313" key="1">
    <source>
        <dbReference type="EMBL" id="QYS95380.1"/>
    </source>
</evidence>
<gene>
    <name evidence="1" type="ORF">H0G86_002672</name>
</gene>
<sequence>METVRGTRSAKKRKLPWRWSWFAVQFVHEHLTSLSPSSSQQALQPQHPIICGSAQAQILLHLLSSAHALTSHLGQPDPRVKLI</sequence>
<dbReference type="AlphaFoldDB" id="A0A8G0L917"/>
<proteinExistence type="predicted"/>
<dbReference type="Proteomes" id="UP000826661">
    <property type="component" value="Chromosome II"/>
</dbReference>
<accession>A0A8G0L917</accession>